<feature type="compositionally biased region" description="Gly residues" evidence="8">
    <location>
        <begin position="494"/>
        <end position="509"/>
    </location>
</feature>
<evidence type="ECO:0000313" key="12">
    <source>
        <dbReference type="Proteomes" id="UP000698800"/>
    </source>
</evidence>
<dbReference type="InterPro" id="IPR019734">
    <property type="entry name" value="TPR_rpt"/>
</dbReference>
<keyword evidence="5" id="KW-0256">Endoplasmic reticulum</keyword>
<dbReference type="Gene3D" id="1.10.287.110">
    <property type="entry name" value="DnaJ domain"/>
    <property type="match status" value="1"/>
</dbReference>
<evidence type="ECO:0000256" key="9">
    <source>
        <dbReference type="SAM" id="SignalP"/>
    </source>
</evidence>
<proteinExistence type="predicted"/>
<evidence type="ECO:0000256" key="5">
    <source>
        <dbReference type="ARBA" id="ARBA00022824"/>
    </source>
</evidence>
<dbReference type="FunFam" id="1.10.287.110:FF:000083">
    <property type="entry name" value="DnaJ and TPR domain protein"/>
    <property type="match status" value="1"/>
</dbReference>
<dbReference type="Pfam" id="PF00226">
    <property type="entry name" value="DnaJ"/>
    <property type="match status" value="1"/>
</dbReference>
<dbReference type="InterPro" id="IPR011990">
    <property type="entry name" value="TPR-like_helical_dom_sf"/>
</dbReference>
<evidence type="ECO:0000256" key="3">
    <source>
        <dbReference type="ARBA" id="ARBA00022737"/>
    </source>
</evidence>
<feature type="repeat" description="TPR" evidence="7">
    <location>
        <begin position="69"/>
        <end position="102"/>
    </location>
</feature>
<evidence type="ECO:0000256" key="1">
    <source>
        <dbReference type="ARBA" id="ARBA00004319"/>
    </source>
</evidence>
<evidence type="ECO:0000256" key="7">
    <source>
        <dbReference type="PROSITE-ProRule" id="PRU00339"/>
    </source>
</evidence>
<keyword evidence="4 7" id="KW-0802">TPR repeat</keyword>
<protein>
    <recommendedName>
        <fullName evidence="6">Tetratricopeptide repeat and J domain-containing co-chaperone DNJ1</fullName>
    </recommendedName>
</protein>
<keyword evidence="12" id="KW-1185">Reference proteome</keyword>
<dbReference type="SUPFAM" id="SSF46565">
    <property type="entry name" value="Chaperone J-domain"/>
    <property type="match status" value="1"/>
</dbReference>
<evidence type="ECO:0000256" key="2">
    <source>
        <dbReference type="ARBA" id="ARBA00022729"/>
    </source>
</evidence>
<organism evidence="11 12">
    <name type="scientific">Glutinoglossum americanum</name>
    <dbReference type="NCBI Taxonomy" id="1670608"/>
    <lineage>
        <taxon>Eukaryota</taxon>
        <taxon>Fungi</taxon>
        <taxon>Dikarya</taxon>
        <taxon>Ascomycota</taxon>
        <taxon>Pezizomycotina</taxon>
        <taxon>Geoglossomycetes</taxon>
        <taxon>Geoglossales</taxon>
        <taxon>Geoglossaceae</taxon>
        <taxon>Glutinoglossum</taxon>
    </lineage>
</organism>
<dbReference type="Proteomes" id="UP000698800">
    <property type="component" value="Unassembled WGS sequence"/>
</dbReference>
<dbReference type="EMBL" id="JAGHQL010000106">
    <property type="protein sequence ID" value="KAH0538509.1"/>
    <property type="molecule type" value="Genomic_DNA"/>
</dbReference>
<feature type="chain" id="PRO_5040222993" description="Tetratricopeptide repeat and J domain-containing co-chaperone DNJ1" evidence="9">
    <location>
        <begin position="24"/>
        <end position="531"/>
    </location>
</feature>
<dbReference type="InterPro" id="IPR036869">
    <property type="entry name" value="J_dom_sf"/>
</dbReference>
<feature type="region of interest" description="Disordered" evidence="8">
    <location>
        <begin position="466"/>
        <end position="509"/>
    </location>
</feature>
<dbReference type="GO" id="GO:0051087">
    <property type="term" value="F:protein-folding chaperone binding"/>
    <property type="evidence" value="ECO:0007669"/>
    <property type="project" value="TreeGrafter"/>
</dbReference>
<evidence type="ECO:0000256" key="4">
    <source>
        <dbReference type="ARBA" id="ARBA00022803"/>
    </source>
</evidence>
<feature type="domain" description="J" evidence="10">
    <location>
        <begin position="408"/>
        <end position="477"/>
    </location>
</feature>
<dbReference type="SUPFAM" id="SSF48452">
    <property type="entry name" value="TPR-like"/>
    <property type="match status" value="2"/>
</dbReference>
<dbReference type="PRINTS" id="PR00625">
    <property type="entry name" value="JDOMAIN"/>
</dbReference>
<evidence type="ECO:0000256" key="6">
    <source>
        <dbReference type="ARBA" id="ARBA00073740"/>
    </source>
</evidence>
<dbReference type="CDD" id="cd06257">
    <property type="entry name" value="DnaJ"/>
    <property type="match status" value="1"/>
</dbReference>
<dbReference type="Pfam" id="PF13181">
    <property type="entry name" value="TPR_8"/>
    <property type="match status" value="1"/>
</dbReference>
<dbReference type="SMART" id="SM00028">
    <property type="entry name" value="TPR"/>
    <property type="match status" value="4"/>
</dbReference>
<dbReference type="PANTHER" id="PTHR44140:SF2">
    <property type="entry name" value="LD25575P"/>
    <property type="match status" value="1"/>
</dbReference>
<keyword evidence="3" id="KW-0677">Repeat</keyword>
<dbReference type="PANTHER" id="PTHR44140">
    <property type="entry name" value="LD25575P"/>
    <property type="match status" value="1"/>
</dbReference>
<name>A0A9P8I898_9PEZI</name>
<dbReference type="InterPro" id="IPR001623">
    <property type="entry name" value="DnaJ_domain"/>
</dbReference>
<dbReference type="GO" id="GO:0034975">
    <property type="term" value="P:protein folding in endoplasmic reticulum"/>
    <property type="evidence" value="ECO:0007669"/>
    <property type="project" value="TreeGrafter"/>
</dbReference>
<dbReference type="SMART" id="SM00271">
    <property type="entry name" value="DnaJ"/>
    <property type="match status" value="1"/>
</dbReference>
<sequence>MIIRFLSLAFTVTLLSSVPFALCLSTTDIPNDTPVSSLVSSANALLAQGDFYDALTYFDVAISRDPQNYLTIFKRGATYLSLGKHAQATQDFDKVLTIKPDFEGALLQRAKIKARKGDWTAAINDYLVAGKTGGHEIAELEEARDAARNAVEAEKQGDWEGCVSHAGVAIMTASTVLRLRQLRARCRFEKGEVHEAVADLAHALQISSESIEPHLQISATMFYSMADPEKALAQVRRCLHSDPDSKPCSKLFRREKVLDKTLNKIKQLMEKRQFNSASKLLVGARDDVGLIQDVKDDIIEFKGNGYIHKNSPEGLLYNLFEITCEAYSELKNHKNAQSYCDETLTHNPNSLPALLAKASRHLDAEDFEACIQTLNHAKEHSPGGAQHPRLTELLNKAHILLKRSKQKDYYKVLGVSRDADDRDIKRAYRELTKQYHPDKVAQLGGSKEDAEKKMAGINEAYEVLSDPELRQRFDSGDDPNSQEGRQQHPFHGNPFGGGSGQQYFYSGGGGFPGGAGGGGFKFEFPGGFQFP</sequence>
<dbReference type="GO" id="GO:0005788">
    <property type="term" value="C:endoplasmic reticulum lumen"/>
    <property type="evidence" value="ECO:0007669"/>
    <property type="project" value="UniProtKB-SubCell"/>
</dbReference>
<reference evidence="11" key="1">
    <citation type="submission" date="2021-03" db="EMBL/GenBank/DDBJ databases">
        <title>Comparative genomics and phylogenomic investigation of the class Geoglossomycetes provide insights into ecological specialization and systematics.</title>
        <authorList>
            <person name="Melie T."/>
            <person name="Pirro S."/>
            <person name="Miller A.N."/>
            <person name="Quandt A."/>
        </authorList>
    </citation>
    <scope>NUCLEOTIDE SEQUENCE</scope>
    <source>
        <strain evidence="11">GBOQ0MN5Z8</strain>
    </source>
</reference>
<accession>A0A9P8I898</accession>
<dbReference type="OrthoDB" id="1726119at2759"/>
<dbReference type="GO" id="GO:0051787">
    <property type="term" value="F:misfolded protein binding"/>
    <property type="evidence" value="ECO:0007669"/>
    <property type="project" value="TreeGrafter"/>
</dbReference>
<evidence type="ECO:0000313" key="11">
    <source>
        <dbReference type="EMBL" id="KAH0538509.1"/>
    </source>
</evidence>
<dbReference type="AlphaFoldDB" id="A0A9P8I898"/>
<evidence type="ECO:0000256" key="8">
    <source>
        <dbReference type="SAM" id="MobiDB-lite"/>
    </source>
</evidence>
<feature type="repeat" description="TPR" evidence="7">
    <location>
        <begin position="35"/>
        <end position="68"/>
    </location>
</feature>
<dbReference type="PROSITE" id="PS50005">
    <property type="entry name" value="TPR"/>
    <property type="match status" value="2"/>
</dbReference>
<feature type="signal peptide" evidence="9">
    <location>
        <begin position="1"/>
        <end position="23"/>
    </location>
</feature>
<comment type="subcellular location">
    <subcellularLocation>
        <location evidence="1">Endoplasmic reticulum lumen</location>
    </subcellularLocation>
</comment>
<evidence type="ECO:0000259" key="10">
    <source>
        <dbReference type="PROSITE" id="PS50076"/>
    </source>
</evidence>
<dbReference type="InterPro" id="IPR051727">
    <property type="entry name" value="DnaJ_C3_Co-chaperones"/>
</dbReference>
<dbReference type="PROSITE" id="PS50076">
    <property type="entry name" value="DNAJ_2"/>
    <property type="match status" value="1"/>
</dbReference>
<comment type="caution">
    <text evidence="11">The sequence shown here is derived from an EMBL/GenBank/DDBJ whole genome shotgun (WGS) entry which is preliminary data.</text>
</comment>
<keyword evidence="2 9" id="KW-0732">Signal</keyword>
<dbReference type="Gene3D" id="1.25.40.10">
    <property type="entry name" value="Tetratricopeptide repeat domain"/>
    <property type="match status" value="1"/>
</dbReference>
<dbReference type="FunFam" id="1.25.40.10:FF:000224">
    <property type="entry name" value="DnaJ and TPR domain protein"/>
    <property type="match status" value="1"/>
</dbReference>
<gene>
    <name evidence="11" type="ORF">FGG08_004896</name>
</gene>